<dbReference type="FunFam" id="1.10.510.10:FF:000294">
    <property type="entry name" value="Serine/threonine-protein kinase OXI1"/>
    <property type="match status" value="1"/>
</dbReference>
<feature type="domain" description="Protein kinase" evidence="11">
    <location>
        <begin position="98"/>
        <end position="400"/>
    </location>
</feature>
<keyword evidence="13" id="KW-1185">Reference proteome</keyword>
<evidence type="ECO:0000256" key="2">
    <source>
        <dbReference type="ARBA" id="ARBA00012513"/>
    </source>
</evidence>
<dbReference type="EC" id="2.7.11.1" evidence="2"/>
<dbReference type="PANTHER" id="PTHR45637">
    <property type="entry name" value="FLIPPASE KINASE 1-RELATED"/>
    <property type="match status" value="1"/>
</dbReference>
<dbReference type="GO" id="GO:0005524">
    <property type="term" value="F:ATP binding"/>
    <property type="evidence" value="ECO:0007669"/>
    <property type="project" value="UniProtKB-KW"/>
</dbReference>
<dbReference type="InterPro" id="IPR000719">
    <property type="entry name" value="Prot_kinase_dom"/>
</dbReference>
<evidence type="ECO:0000256" key="3">
    <source>
        <dbReference type="ARBA" id="ARBA00022527"/>
    </source>
</evidence>
<feature type="region of interest" description="Disordered" evidence="10">
    <location>
        <begin position="259"/>
        <end position="280"/>
    </location>
</feature>
<protein>
    <recommendedName>
        <fullName evidence="2">non-specific serine/threonine protein kinase</fullName>
        <ecNumber evidence="2">2.7.11.1</ecNumber>
    </recommendedName>
</protein>
<dbReference type="PROSITE" id="PS50011">
    <property type="entry name" value="PROTEIN_KINASE_DOM"/>
    <property type="match status" value="1"/>
</dbReference>
<keyword evidence="6 12" id="KW-0418">Kinase</keyword>
<evidence type="ECO:0000313" key="12">
    <source>
        <dbReference type="EMBL" id="KAF3327135.1"/>
    </source>
</evidence>
<keyword evidence="4" id="KW-0808">Transferase</keyword>
<comment type="caution">
    <text evidence="12">The sequence shown here is derived from an EMBL/GenBank/DDBJ whole genome shotgun (WGS) entry which is preliminary data.</text>
</comment>
<dbReference type="InterPro" id="IPR011009">
    <property type="entry name" value="Kinase-like_dom_sf"/>
</dbReference>
<reference evidence="12" key="1">
    <citation type="submission" date="2020-01" db="EMBL/GenBank/DDBJ databases">
        <title>Genome sequence of Kobresia littledalei, the first chromosome-level genome in the family Cyperaceae.</title>
        <authorList>
            <person name="Qu G."/>
        </authorList>
    </citation>
    <scope>NUCLEOTIDE SEQUENCE</scope>
    <source>
        <strain evidence="12">C.B.Clarke</strain>
        <tissue evidence="12">Leaf</tissue>
    </source>
</reference>
<sequence>MYLSLETMELEENKDLLSLTQFPPAELDLSLSFTSTSSFTTSSNSTSSTFTTPRSSLSLSLPSFSSNSSTLSPHPHSSHSPQWHSLSSSPFPLQLQHLYLIRPLGSGHLSKVFLCRLKTSPSPSPLFALKVIDLNTLPSETSHSHVLAEARALASLDHPFLPTLYARIEASHYSCFLIDYCPGGDLHSLLRRRPHSRLPLAAARFYSAEILLALEYLHSLGFVYRDLKPENVLIQSDGHVMLSDFDLSFIAPVSPKVHRRRLNRQNQQQKKEKRSNFENEELEFVAEPDTAFSKDCVGTHEYLSPEMVTGAGHGNAVDWWAFGVFLYELLYGRTPFKGPTKEATLKNILNKELRFPSLGGGDDDDMANARDLIRRLVERDPRRRLGATRGAAEIKRHPFFKGVQWPLIRCVTPPVVPIVPEAEKGDGTHTVKETFKWGSWNNMTCGGRKGLIKNKKKKKGFLSKIGLNNMGLFCGLLRLKSRNGRKKEKK</sequence>
<evidence type="ECO:0000256" key="10">
    <source>
        <dbReference type="SAM" id="MobiDB-lite"/>
    </source>
</evidence>
<proteinExistence type="inferred from homology"/>
<evidence type="ECO:0000256" key="8">
    <source>
        <dbReference type="ARBA" id="ARBA00047899"/>
    </source>
</evidence>
<evidence type="ECO:0000256" key="1">
    <source>
        <dbReference type="ARBA" id="ARBA00009903"/>
    </source>
</evidence>
<dbReference type="Gene3D" id="3.30.200.20">
    <property type="entry name" value="Phosphorylase Kinase, domain 1"/>
    <property type="match status" value="1"/>
</dbReference>
<gene>
    <name evidence="12" type="ORF">FCM35_KLT07253</name>
</gene>
<evidence type="ECO:0000259" key="11">
    <source>
        <dbReference type="PROSITE" id="PS50011"/>
    </source>
</evidence>
<evidence type="ECO:0000256" key="9">
    <source>
        <dbReference type="ARBA" id="ARBA00048679"/>
    </source>
</evidence>
<dbReference type="Proteomes" id="UP000623129">
    <property type="component" value="Unassembled WGS sequence"/>
</dbReference>
<dbReference type="CDD" id="cd05574">
    <property type="entry name" value="STKc_phototropin_like"/>
    <property type="match status" value="1"/>
</dbReference>
<dbReference type="GO" id="GO:0004674">
    <property type="term" value="F:protein serine/threonine kinase activity"/>
    <property type="evidence" value="ECO:0007669"/>
    <property type="project" value="UniProtKB-KW"/>
</dbReference>
<organism evidence="12 13">
    <name type="scientific">Carex littledalei</name>
    <dbReference type="NCBI Taxonomy" id="544730"/>
    <lineage>
        <taxon>Eukaryota</taxon>
        <taxon>Viridiplantae</taxon>
        <taxon>Streptophyta</taxon>
        <taxon>Embryophyta</taxon>
        <taxon>Tracheophyta</taxon>
        <taxon>Spermatophyta</taxon>
        <taxon>Magnoliopsida</taxon>
        <taxon>Liliopsida</taxon>
        <taxon>Poales</taxon>
        <taxon>Cyperaceae</taxon>
        <taxon>Cyperoideae</taxon>
        <taxon>Cariceae</taxon>
        <taxon>Carex</taxon>
        <taxon>Carex subgen. Euthyceras</taxon>
    </lineage>
</organism>
<dbReference type="PROSITE" id="PS00108">
    <property type="entry name" value="PROTEIN_KINASE_ST"/>
    <property type="match status" value="1"/>
</dbReference>
<dbReference type="FunFam" id="1.10.510.10:FF:000312">
    <property type="entry name" value="Serine/threonine-protein kinase OXI1"/>
    <property type="match status" value="1"/>
</dbReference>
<dbReference type="OrthoDB" id="432483at2759"/>
<keyword evidence="3" id="KW-0723">Serine/threonine-protein kinase</keyword>
<dbReference type="InterPro" id="IPR008271">
    <property type="entry name" value="Ser/Thr_kinase_AS"/>
</dbReference>
<name>A0A833VHX9_9POAL</name>
<dbReference type="Pfam" id="PF00069">
    <property type="entry name" value="Pkinase"/>
    <property type="match status" value="1"/>
</dbReference>
<evidence type="ECO:0000313" key="13">
    <source>
        <dbReference type="Proteomes" id="UP000623129"/>
    </source>
</evidence>
<dbReference type="SUPFAM" id="SSF56112">
    <property type="entry name" value="Protein kinase-like (PK-like)"/>
    <property type="match status" value="1"/>
</dbReference>
<dbReference type="EMBL" id="SWLB01000017">
    <property type="protein sequence ID" value="KAF3327135.1"/>
    <property type="molecule type" value="Genomic_DNA"/>
</dbReference>
<evidence type="ECO:0000256" key="4">
    <source>
        <dbReference type="ARBA" id="ARBA00022679"/>
    </source>
</evidence>
<comment type="similarity">
    <text evidence="1">Belongs to the protein kinase superfamily. AGC Ser/Thr protein kinase family.</text>
</comment>
<dbReference type="AlphaFoldDB" id="A0A833VHX9"/>
<comment type="catalytic activity">
    <reaction evidence="8">
        <text>L-threonyl-[protein] + ATP = O-phospho-L-threonyl-[protein] + ADP + H(+)</text>
        <dbReference type="Rhea" id="RHEA:46608"/>
        <dbReference type="Rhea" id="RHEA-COMP:11060"/>
        <dbReference type="Rhea" id="RHEA-COMP:11605"/>
        <dbReference type="ChEBI" id="CHEBI:15378"/>
        <dbReference type="ChEBI" id="CHEBI:30013"/>
        <dbReference type="ChEBI" id="CHEBI:30616"/>
        <dbReference type="ChEBI" id="CHEBI:61977"/>
        <dbReference type="ChEBI" id="CHEBI:456216"/>
        <dbReference type="EC" id="2.7.11.1"/>
    </reaction>
</comment>
<comment type="catalytic activity">
    <reaction evidence="9">
        <text>L-seryl-[protein] + ATP = O-phospho-L-seryl-[protein] + ADP + H(+)</text>
        <dbReference type="Rhea" id="RHEA:17989"/>
        <dbReference type="Rhea" id="RHEA-COMP:9863"/>
        <dbReference type="Rhea" id="RHEA-COMP:11604"/>
        <dbReference type="ChEBI" id="CHEBI:15378"/>
        <dbReference type="ChEBI" id="CHEBI:29999"/>
        <dbReference type="ChEBI" id="CHEBI:30616"/>
        <dbReference type="ChEBI" id="CHEBI:83421"/>
        <dbReference type="ChEBI" id="CHEBI:456216"/>
        <dbReference type="EC" id="2.7.11.1"/>
    </reaction>
</comment>
<keyword evidence="5" id="KW-0547">Nucleotide-binding</keyword>
<evidence type="ECO:0000256" key="6">
    <source>
        <dbReference type="ARBA" id="ARBA00022777"/>
    </source>
</evidence>
<dbReference type="Gene3D" id="1.10.510.10">
    <property type="entry name" value="Transferase(Phosphotransferase) domain 1"/>
    <property type="match status" value="1"/>
</dbReference>
<evidence type="ECO:0000256" key="5">
    <source>
        <dbReference type="ARBA" id="ARBA00022741"/>
    </source>
</evidence>
<evidence type="ECO:0000256" key="7">
    <source>
        <dbReference type="ARBA" id="ARBA00022840"/>
    </source>
</evidence>
<accession>A0A833VHX9</accession>
<keyword evidence="7" id="KW-0067">ATP-binding</keyword>
<dbReference type="SMART" id="SM00220">
    <property type="entry name" value="S_TKc"/>
    <property type="match status" value="1"/>
</dbReference>